<evidence type="ECO:0000313" key="1">
    <source>
        <dbReference type="EMBL" id="MBQ0958493.1"/>
    </source>
</evidence>
<dbReference type="CDD" id="cd09916">
    <property type="entry name" value="CpxP_like"/>
    <property type="match status" value="1"/>
</dbReference>
<keyword evidence="2" id="KW-1185">Reference proteome</keyword>
<gene>
    <name evidence="1" type="ORF">KAK06_05930</name>
</gene>
<accession>A0A940YM67</accession>
<dbReference type="RefSeq" id="WP_210800999.1">
    <property type="nucleotide sequence ID" value="NZ_JAGQDE010000003.1"/>
</dbReference>
<dbReference type="GO" id="GO:0042597">
    <property type="term" value="C:periplasmic space"/>
    <property type="evidence" value="ECO:0007669"/>
    <property type="project" value="InterPro"/>
</dbReference>
<dbReference type="InterPro" id="IPR012899">
    <property type="entry name" value="LTXXQ"/>
</dbReference>
<reference evidence="1" key="1">
    <citation type="submission" date="2021-04" db="EMBL/GenBank/DDBJ databases">
        <title>The genome sequence of Ideonella sp. 4Y11.</title>
        <authorList>
            <person name="Liu Y."/>
        </authorList>
    </citation>
    <scope>NUCLEOTIDE SEQUENCE</scope>
    <source>
        <strain evidence="1">4Y11</strain>
    </source>
</reference>
<dbReference type="EMBL" id="JAGQDE010000003">
    <property type="protein sequence ID" value="MBQ0958493.1"/>
    <property type="molecule type" value="Genomic_DNA"/>
</dbReference>
<dbReference type="PROSITE" id="PS51257">
    <property type="entry name" value="PROKAR_LIPOPROTEIN"/>
    <property type="match status" value="1"/>
</dbReference>
<protein>
    <submittedName>
        <fullName evidence="1">Spy/CpxP family protein refolding chaperone</fullName>
    </submittedName>
</protein>
<name>A0A940YM67_9BURK</name>
<dbReference type="AlphaFoldDB" id="A0A940YM67"/>
<organism evidence="1 2">
    <name type="scientific">Ideonella aquatica</name>
    <dbReference type="NCBI Taxonomy" id="2824119"/>
    <lineage>
        <taxon>Bacteria</taxon>
        <taxon>Pseudomonadati</taxon>
        <taxon>Pseudomonadota</taxon>
        <taxon>Betaproteobacteria</taxon>
        <taxon>Burkholderiales</taxon>
        <taxon>Sphaerotilaceae</taxon>
        <taxon>Ideonella</taxon>
    </lineage>
</organism>
<dbReference type="Pfam" id="PF07813">
    <property type="entry name" value="LTXXQ"/>
    <property type="match status" value="1"/>
</dbReference>
<dbReference type="Gene3D" id="1.20.120.1490">
    <property type="match status" value="1"/>
</dbReference>
<proteinExistence type="predicted"/>
<comment type="caution">
    <text evidence="1">The sequence shown here is derived from an EMBL/GenBank/DDBJ whole genome shotgun (WGS) entry which is preliminary data.</text>
</comment>
<sequence length="154" mass="16672">MKPWIKRTVIGAFIGVVTLGGLAACGHRPHGPMSDEQVTAMRGKAVDRIAGKLDLTEAQKAKLGVLADELIAQRQAMRGSAEPKAELQSLIAGPTLDRSKAQAWLDQKTQAVQSGSPKVIAALGDFYDSLNPEQQAKVRQFMSERRHGGWWGRG</sequence>
<evidence type="ECO:0000313" key="2">
    <source>
        <dbReference type="Proteomes" id="UP000678374"/>
    </source>
</evidence>
<dbReference type="Proteomes" id="UP000678374">
    <property type="component" value="Unassembled WGS sequence"/>
</dbReference>